<gene>
    <name evidence="2" type="ORF">H8S64_16200</name>
</gene>
<dbReference type="EMBL" id="JACOOH010000007">
    <property type="protein sequence ID" value="MBC5622637.1"/>
    <property type="molecule type" value="Genomic_DNA"/>
</dbReference>
<evidence type="ECO:0000259" key="1">
    <source>
        <dbReference type="PROSITE" id="PS50213"/>
    </source>
</evidence>
<comment type="caution">
    <text evidence="2">The sequence shown here is derived from an EMBL/GenBank/DDBJ whole genome shotgun (WGS) entry which is preliminary data.</text>
</comment>
<protein>
    <submittedName>
        <fullName evidence="2">Fasciclin domain-containing protein</fullName>
    </submittedName>
</protein>
<dbReference type="PROSITE" id="PS51257">
    <property type="entry name" value="PROKAR_LIPOPROTEIN"/>
    <property type="match status" value="1"/>
</dbReference>
<reference evidence="2 3" key="1">
    <citation type="submission" date="2020-08" db="EMBL/GenBank/DDBJ databases">
        <title>Genome public.</title>
        <authorList>
            <person name="Liu C."/>
            <person name="Sun Q."/>
        </authorList>
    </citation>
    <scope>NUCLEOTIDE SEQUENCE [LARGE SCALE GENOMIC DNA]</scope>
    <source>
        <strain evidence="2 3">NSJ-56</strain>
    </source>
</reference>
<dbReference type="InterPro" id="IPR036378">
    <property type="entry name" value="FAS1_dom_sf"/>
</dbReference>
<accession>A0ABR7D3W3</accession>
<dbReference type="Proteomes" id="UP000646484">
    <property type="component" value="Unassembled WGS sequence"/>
</dbReference>
<sequence>MKGYIFLIGLLGILCSCENYYHDSGLANGKHDCTMWEYFKSQPGDWDSTMILIEHAGLKDVFDGTNPGYKEITFFGVTNLSIEQFLVKTIDDDWEPVYNRVKDIPADLCREMLLSHVIAGKMMKSECAHEVKGTLTGGTMTKTLSGVELRVYRTKSGYGGIPDIGAEGLRIHAPVSGNMASIASADIEVTNGVIHALDYTYQLTRL</sequence>
<dbReference type="InterPro" id="IPR000782">
    <property type="entry name" value="FAS1_domain"/>
</dbReference>
<evidence type="ECO:0000313" key="3">
    <source>
        <dbReference type="Proteomes" id="UP000646484"/>
    </source>
</evidence>
<dbReference type="Gene3D" id="2.30.180.10">
    <property type="entry name" value="FAS1 domain"/>
    <property type="match status" value="1"/>
</dbReference>
<dbReference type="SUPFAM" id="SSF82153">
    <property type="entry name" value="FAS1 domain"/>
    <property type="match status" value="1"/>
</dbReference>
<dbReference type="RefSeq" id="WP_186977432.1">
    <property type="nucleotide sequence ID" value="NZ_JACOOH010000007.1"/>
</dbReference>
<dbReference type="PROSITE" id="PS50213">
    <property type="entry name" value="FAS1"/>
    <property type="match status" value="1"/>
</dbReference>
<keyword evidence="3" id="KW-1185">Reference proteome</keyword>
<organism evidence="2 3">
    <name type="scientific">Butyricimonas hominis</name>
    <dbReference type="NCBI Taxonomy" id="2763032"/>
    <lineage>
        <taxon>Bacteria</taxon>
        <taxon>Pseudomonadati</taxon>
        <taxon>Bacteroidota</taxon>
        <taxon>Bacteroidia</taxon>
        <taxon>Bacteroidales</taxon>
        <taxon>Odoribacteraceae</taxon>
        <taxon>Butyricimonas</taxon>
    </lineage>
</organism>
<dbReference type="Pfam" id="PF02469">
    <property type="entry name" value="Fasciclin"/>
    <property type="match status" value="1"/>
</dbReference>
<evidence type="ECO:0000313" key="2">
    <source>
        <dbReference type="EMBL" id="MBC5622637.1"/>
    </source>
</evidence>
<feature type="domain" description="FAS1" evidence="1">
    <location>
        <begin position="32"/>
        <end position="201"/>
    </location>
</feature>
<proteinExistence type="predicted"/>
<name>A0ABR7D3W3_9BACT</name>